<dbReference type="Proteomes" id="UP001597319">
    <property type="component" value="Unassembled WGS sequence"/>
</dbReference>
<comment type="caution">
    <text evidence="1">The sequence shown here is derived from an EMBL/GenBank/DDBJ whole genome shotgun (WGS) entry which is preliminary data.</text>
</comment>
<protein>
    <recommendedName>
        <fullName evidence="3">Natural product</fullName>
    </recommendedName>
</protein>
<keyword evidence="2" id="KW-1185">Reference proteome</keyword>
<dbReference type="EMBL" id="JBHULE010000027">
    <property type="protein sequence ID" value="MFD2564852.1"/>
    <property type="molecule type" value="Genomic_DNA"/>
</dbReference>
<evidence type="ECO:0008006" key="3">
    <source>
        <dbReference type="Google" id="ProtNLM"/>
    </source>
</evidence>
<evidence type="ECO:0000313" key="1">
    <source>
        <dbReference type="EMBL" id="MFD2564852.1"/>
    </source>
</evidence>
<reference evidence="2" key="1">
    <citation type="journal article" date="2019" name="Int. J. Syst. Evol. Microbiol.">
        <title>The Global Catalogue of Microorganisms (GCM) 10K type strain sequencing project: providing services to taxonomists for standard genome sequencing and annotation.</title>
        <authorList>
            <consortium name="The Broad Institute Genomics Platform"/>
            <consortium name="The Broad Institute Genome Sequencing Center for Infectious Disease"/>
            <person name="Wu L."/>
            <person name="Ma J."/>
        </authorList>
    </citation>
    <scope>NUCLEOTIDE SEQUENCE [LARGE SCALE GENOMIC DNA]</scope>
    <source>
        <strain evidence="2">KCTC 52274</strain>
    </source>
</reference>
<evidence type="ECO:0000313" key="2">
    <source>
        <dbReference type="Proteomes" id="UP001597319"/>
    </source>
</evidence>
<name>A0ABW5LJ13_9FLAO</name>
<accession>A0ABW5LJ13</accession>
<organism evidence="1 2">
    <name type="scientific">Aquimarina rubra</name>
    <dbReference type="NCBI Taxonomy" id="1920033"/>
    <lineage>
        <taxon>Bacteria</taxon>
        <taxon>Pseudomonadati</taxon>
        <taxon>Bacteroidota</taxon>
        <taxon>Flavobacteriia</taxon>
        <taxon>Flavobacteriales</taxon>
        <taxon>Flavobacteriaceae</taxon>
        <taxon>Aquimarina</taxon>
    </lineage>
</organism>
<dbReference type="RefSeq" id="WP_378294709.1">
    <property type="nucleotide sequence ID" value="NZ_JBHULE010000027.1"/>
</dbReference>
<sequence>MKKMINSIPGIQKLSKSSQKEIKGGMPSLSDCVRGCYRFYIADSGSNACAVPSPSGAVCFGTVQNGQCCI</sequence>
<gene>
    <name evidence="1" type="ORF">ACFSR1_19390</name>
</gene>
<proteinExistence type="predicted"/>